<feature type="transmembrane region" description="Helical" evidence="1">
    <location>
        <begin position="77"/>
        <end position="101"/>
    </location>
</feature>
<organism evidence="2 3">
    <name type="scientific">Mucilaginibacter paludis DSM 18603</name>
    <dbReference type="NCBI Taxonomy" id="714943"/>
    <lineage>
        <taxon>Bacteria</taxon>
        <taxon>Pseudomonadati</taxon>
        <taxon>Bacteroidota</taxon>
        <taxon>Sphingobacteriia</taxon>
        <taxon>Sphingobacteriales</taxon>
        <taxon>Sphingobacteriaceae</taxon>
        <taxon>Mucilaginibacter</taxon>
    </lineage>
</organism>
<accession>H1YAL0</accession>
<dbReference type="AlphaFoldDB" id="H1YAL0"/>
<dbReference type="HOGENOM" id="CLU_1946403_0_0_10"/>
<evidence type="ECO:0000313" key="2">
    <source>
        <dbReference type="EMBL" id="EHQ29130.1"/>
    </source>
</evidence>
<keyword evidence="3" id="KW-1185">Reference proteome</keyword>
<evidence type="ECO:0000313" key="3">
    <source>
        <dbReference type="Proteomes" id="UP000002774"/>
    </source>
</evidence>
<protein>
    <submittedName>
        <fullName evidence="2">Uncharacterized protein</fullName>
    </submittedName>
</protein>
<keyword evidence="1" id="KW-0472">Membrane</keyword>
<sequence length="129" mass="14593">MKTHNYIIQKYVTLSLVVVYVWVALMYIFTLPPINHLNQWASAHSHIELNGKAGNPGMGGTLLHRGSRTSIENKNKIVIPATVARILFFFFIFGNLALLGLAKNNNSRYFIASYSPHPNAWLSLRVIRI</sequence>
<reference evidence="2" key="1">
    <citation type="submission" date="2011-09" db="EMBL/GenBank/DDBJ databases">
        <title>The permanent draft genome of Mucilaginibacter paludis DSM 18603.</title>
        <authorList>
            <consortium name="US DOE Joint Genome Institute (JGI-PGF)"/>
            <person name="Lucas S."/>
            <person name="Han J."/>
            <person name="Lapidus A."/>
            <person name="Bruce D."/>
            <person name="Goodwin L."/>
            <person name="Pitluck S."/>
            <person name="Peters L."/>
            <person name="Kyrpides N."/>
            <person name="Mavromatis K."/>
            <person name="Ivanova N."/>
            <person name="Mikhailova N."/>
            <person name="Held B."/>
            <person name="Detter J.C."/>
            <person name="Tapia R."/>
            <person name="Han C."/>
            <person name="Land M."/>
            <person name="Hauser L."/>
            <person name="Markowitz V."/>
            <person name="Cheng J.-F."/>
            <person name="Hugenholtz P."/>
            <person name="Woyke T."/>
            <person name="Wu D."/>
            <person name="Tindall B."/>
            <person name="Brambilla E."/>
            <person name="Klenk H.-P."/>
            <person name="Eisen J.A."/>
        </authorList>
    </citation>
    <scope>NUCLEOTIDE SEQUENCE [LARGE SCALE GENOMIC DNA]</scope>
    <source>
        <strain evidence="2">DSM 18603</strain>
    </source>
</reference>
<dbReference type="STRING" id="714943.Mucpa_5052"/>
<dbReference type="RefSeq" id="WP_008510164.1">
    <property type="nucleotide sequence ID" value="NZ_CM001403.1"/>
</dbReference>
<dbReference type="Proteomes" id="UP000002774">
    <property type="component" value="Chromosome"/>
</dbReference>
<evidence type="ECO:0000256" key="1">
    <source>
        <dbReference type="SAM" id="Phobius"/>
    </source>
</evidence>
<feature type="transmembrane region" description="Helical" evidence="1">
    <location>
        <begin position="12"/>
        <end position="30"/>
    </location>
</feature>
<dbReference type="EMBL" id="CM001403">
    <property type="protein sequence ID" value="EHQ29130.1"/>
    <property type="molecule type" value="Genomic_DNA"/>
</dbReference>
<name>H1YAL0_9SPHI</name>
<gene>
    <name evidence="2" type="ORF">Mucpa_5052</name>
</gene>
<proteinExistence type="predicted"/>
<keyword evidence="1" id="KW-0812">Transmembrane</keyword>
<keyword evidence="1" id="KW-1133">Transmembrane helix</keyword>